<dbReference type="GO" id="GO:0000049">
    <property type="term" value="F:tRNA binding"/>
    <property type="evidence" value="ECO:0007669"/>
    <property type="project" value="UniProtKB-UniRule"/>
</dbReference>
<gene>
    <name evidence="2" type="primary">dtd</name>
    <name evidence="3" type="ORF">IMF26_08405</name>
</gene>
<sequence length="149" mass="16187">MRAVFQRVKRASVTAEGREISSIGRGALVLLGVGKDDTEKDALYMAEKLAGLRVFPDDTGRMQLSLVDVAGQVLVVSQFTLYGDVKKGKRPGFDGAAPPEKGEELYEKVIEFLRATGLDVKTGRFGAHMDVELVNDGPVTILISSKKEF</sequence>
<comment type="domain">
    <text evidence="2">A Gly-cisPro motif from one monomer fits into the active site of the other monomer to allow specific chiral rejection of L-amino acids.</text>
</comment>
<evidence type="ECO:0000313" key="3">
    <source>
        <dbReference type="EMBL" id="QUL98072.1"/>
    </source>
</evidence>
<comment type="catalytic activity">
    <reaction evidence="2">
        <text>glycyl-tRNA(Ala) + H2O = tRNA(Ala) + glycine + H(+)</text>
        <dbReference type="Rhea" id="RHEA:53744"/>
        <dbReference type="Rhea" id="RHEA-COMP:9657"/>
        <dbReference type="Rhea" id="RHEA-COMP:13640"/>
        <dbReference type="ChEBI" id="CHEBI:15377"/>
        <dbReference type="ChEBI" id="CHEBI:15378"/>
        <dbReference type="ChEBI" id="CHEBI:57305"/>
        <dbReference type="ChEBI" id="CHEBI:78442"/>
        <dbReference type="ChEBI" id="CHEBI:78522"/>
    </reaction>
</comment>
<feature type="short sequence motif" description="Gly-cisPro motif, important for rejection of L-amino acids" evidence="2">
    <location>
        <begin position="137"/>
        <end position="138"/>
    </location>
</feature>
<comment type="function">
    <text evidence="2">An aminoacyl-tRNA editing enzyme that deacylates mischarged D-aminoacyl-tRNAs. Also deacylates mischarged glycyl-tRNA(Ala), protecting cells against glycine mischarging by AlaRS. Acts via tRNA-based rather than protein-based catalysis; rejects L-amino acids rather than detecting D-amino acids in the active site. By recycling D-aminoacyl-tRNA to D-amino acids and free tRNA molecules, this enzyme counteracts the toxicity associated with the formation of D-aminoacyl-tRNA entities in vivo and helps enforce protein L-homochirality.</text>
</comment>
<organism evidence="3">
    <name type="scientific">Candidatus Fermentithermobacillus carboniphilus</name>
    <dbReference type="NCBI Taxonomy" id="3085328"/>
    <lineage>
        <taxon>Bacteria</taxon>
        <taxon>Bacillati</taxon>
        <taxon>Bacillota</taxon>
        <taxon>Candidatus Fermentithermobacillia</taxon>
        <taxon>Candidatus Fermentithermobacillales</taxon>
        <taxon>Candidatus Fermentithermobacillaceae</taxon>
        <taxon>Candidatus Fermentithermobacillus</taxon>
    </lineage>
</organism>
<comment type="subcellular location">
    <subcellularLocation>
        <location evidence="2">Cytoplasm</location>
    </subcellularLocation>
</comment>
<dbReference type="GO" id="GO:0019478">
    <property type="term" value="P:D-amino acid catabolic process"/>
    <property type="evidence" value="ECO:0007669"/>
    <property type="project" value="UniProtKB-UniRule"/>
</dbReference>
<dbReference type="Pfam" id="PF02580">
    <property type="entry name" value="Tyr_Deacylase"/>
    <property type="match status" value="1"/>
</dbReference>
<dbReference type="SUPFAM" id="SSF69500">
    <property type="entry name" value="DTD-like"/>
    <property type="match status" value="1"/>
</dbReference>
<dbReference type="EMBL" id="CP062796">
    <property type="protein sequence ID" value="QUL98072.1"/>
    <property type="molecule type" value="Genomic_DNA"/>
</dbReference>
<protein>
    <recommendedName>
        <fullName evidence="2">D-aminoacyl-tRNA deacylase</fullName>
        <shortName evidence="2">DTD</shortName>
        <ecNumber evidence="2">3.1.1.96</ecNumber>
    </recommendedName>
    <alternativeName>
        <fullName evidence="2">Gly-tRNA(Ala) deacylase</fullName>
        <ecNumber evidence="2">3.1.1.-</ecNumber>
    </alternativeName>
</protein>
<dbReference type="HAMAP" id="MF_00518">
    <property type="entry name" value="Deacylase_Dtd"/>
    <property type="match status" value="1"/>
</dbReference>
<dbReference type="InterPro" id="IPR003732">
    <property type="entry name" value="Daa-tRNA_deacyls_DTD"/>
</dbReference>
<keyword evidence="2 3" id="KW-0378">Hydrolase</keyword>
<dbReference type="InterPro" id="IPR023509">
    <property type="entry name" value="DTD-like_sf"/>
</dbReference>
<comment type="subunit">
    <text evidence="2">Homodimer.</text>
</comment>
<keyword evidence="2" id="KW-0820">tRNA-binding</keyword>
<evidence type="ECO:0000256" key="1">
    <source>
        <dbReference type="ARBA" id="ARBA00009673"/>
    </source>
</evidence>
<dbReference type="EC" id="3.1.1.-" evidence="2"/>
<dbReference type="PANTHER" id="PTHR10472:SF5">
    <property type="entry name" value="D-AMINOACYL-TRNA DEACYLASE 1"/>
    <property type="match status" value="1"/>
</dbReference>
<dbReference type="NCBIfam" id="TIGR00256">
    <property type="entry name" value="D-aminoacyl-tRNA deacylase"/>
    <property type="match status" value="1"/>
</dbReference>
<dbReference type="KEGG" id="fcz:IMF26_08405"/>
<dbReference type="GO" id="GO:0106026">
    <property type="term" value="F:Gly-tRNA(Ala) deacylase activity"/>
    <property type="evidence" value="ECO:0007669"/>
    <property type="project" value="UniProtKB-UniRule"/>
</dbReference>
<dbReference type="AlphaFoldDB" id="A0AAT9LBM7"/>
<reference evidence="3" key="1">
    <citation type="submission" date="2020-10" db="EMBL/GenBank/DDBJ databases">
        <authorList>
            <person name="Kadnikov V."/>
            <person name="Beletsky A.V."/>
            <person name="Mardanov A.V."/>
            <person name="Karnachuk O.V."/>
            <person name="Ravin N.V."/>
        </authorList>
    </citation>
    <scope>NUCLEOTIDE SEQUENCE</scope>
    <source>
        <strain evidence="3">Bu02</strain>
    </source>
</reference>
<dbReference type="FunFam" id="3.50.80.10:FF:000001">
    <property type="entry name" value="D-aminoacyl-tRNA deacylase"/>
    <property type="match status" value="1"/>
</dbReference>
<name>A0AAT9LBM7_9FIRM</name>
<keyword evidence="2" id="KW-0963">Cytoplasm</keyword>
<comment type="catalytic activity">
    <reaction evidence="2">
        <text>a D-aminoacyl-tRNA + H2O = a tRNA + a D-alpha-amino acid + H(+)</text>
        <dbReference type="Rhea" id="RHEA:13953"/>
        <dbReference type="Rhea" id="RHEA-COMP:10123"/>
        <dbReference type="Rhea" id="RHEA-COMP:10124"/>
        <dbReference type="ChEBI" id="CHEBI:15377"/>
        <dbReference type="ChEBI" id="CHEBI:15378"/>
        <dbReference type="ChEBI" id="CHEBI:59871"/>
        <dbReference type="ChEBI" id="CHEBI:78442"/>
        <dbReference type="ChEBI" id="CHEBI:79333"/>
        <dbReference type="EC" id="3.1.1.96"/>
    </reaction>
</comment>
<dbReference type="GO" id="GO:0043908">
    <property type="term" value="F:Ser(Gly)-tRNA(Ala) hydrolase activity"/>
    <property type="evidence" value="ECO:0007669"/>
    <property type="project" value="UniProtKB-UniRule"/>
</dbReference>
<dbReference type="GO" id="GO:0051500">
    <property type="term" value="F:D-tyrosyl-tRNA(Tyr) deacylase activity"/>
    <property type="evidence" value="ECO:0007669"/>
    <property type="project" value="TreeGrafter"/>
</dbReference>
<proteinExistence type="inferred from homology"/>
<dbReference type="PANTHER" id="PTHR10472">
    <property type="entry name" value="D-TYROSYL-TRNA TYR DEACYLASE"/>
    <property type="match status" value="1"/>
</dbReference>
<dbReference type="EC" id="3.1.1.96" evidence="2"/>
<dbReference type="GO" id="GO:0005737">
    <property type="term" value="C:cytoplasm"/>
    <property type="evidence" value="ECO:0007669"/>
    <property type="project" value="UniProtKB-SubCell"/>
</dbReference>
<dbReference type="Gene3D" id="3.50.80.10">
    <property type="entry name" value="D-tyrosyl-tRNA(Tyr) deacylase"/>
    <property type="match status" value="1"/>
</dbReference>
<dbReference type="CDD" id="cd00563">
    <property type="entry name" value="Dtyr_deacylase"/>
    <property type="match status" value="1"/>
</dbReference>
<comment type="similarity">
    <text evidence="1 2">Belongs to the DTD family.</text>
</comment>
<reference evidence="3" key="2">
    <citation type="journal article" date="2023" name="Biology">
        <title>Prokaryotic Life Associated with Coal-Fire Gas Vents Revealed by Metagenomics.</title>
        <authorList>
            <person name="Kadnikov V.V."/>
            <person name="Mardanov A.V."/>
            <person name="Beletsky A.V."/>
            <person name="Karnachuk O.V."/>
            <person name="Ravin N.V."/>
        </authorList>
    </citation>
    <scope>NUCLEOTIDE SEQUENCE</scope>
    <source>
        <strain evidence="3">Bu02</strain>
    </source>
</reference>
<keyword evidence="2" id="KW-0694">RNA-binding</keyword>
<evidence type="ECO:0000256" key="2">
    <source>
        <dbReference type="HAMAP-Rule" id="MF_00518"/>
    </source>
</evidence>
<accession>A0AAT9LBM7</accession>